<sequence length="59" mass="6479">MHERGSSIDKVMRNAEESDALAASAHGISVAVEGGQDYETTGVIRAYDEYLPYRETFLA</sequence>
<protein>
    <submittedName>
        <fullName evidence="1">Uncharacterized protein</fullName>
    </submittedName>
</protein>
<dbReference type="Proteomes" id="UP001163105">
    <property type="component" value="Unassembled WGS sequence"/>
</dbReference>
<name>A0AB34G3C7_9HYPO</name>
<accession>A0AB34G3C7</accession>
<evidence type="ECO:0000313" key="2">
    <source>
        <dbReference type="Proteomes" id="UP001163105"/>
    </source>
</evidence>
<dbReference type="AlphaFoldDB" id="A0AB34G3C7"/>
<proteinExistence type="predicted"/>
<gene>
    <name evidence="1" type="ORF">O9K51_00294</name>
</gene>
<dbReference type="EMBL" id="JAQHRD010000001">
    <property type="protein sequence ID" value="KAJ6445533.1"/>
    <property type="molecule type" value="Genomic_DNA"/>
</dbReference>
<reference evidence="1" key="1">
    <citation type="submission" date="2023-01" db="EMBL/GenBank/DDBJ databases">
        <title>The growth and conidiation of Purpureocillium lavendulum are regulated by nitrogen source and histone H3K14 acetylation.</title>
        <authorList>
            <person name="Tang P."/>
            <person name="Han J."/>
            <person name="Zhang C."/>
            <person name="Tang P."/>
            <person name="Qi F."/>
            <person name="Zhang K."/>
            <person name="Liang L."/>
        </authorList>
    </citation>
    <scope>NUCLEOTIDE SEQUENCE</scope>
    <source>
        <strain evidence="1">YMF1.00683</strain>
    </source>
</reference>
<organism evidence="1 2">
    <name type="scientific">Purpureocillium lavendulum</name>
    <dbReference type="NCBI Taxonomy" id="1247861"/>
    <lineage>
        <taxon>Eukaryota</taxon>
        <taxon>Fungi</taxon>
        <taxon>Dikarya</taxon>
        <taxon>Ascomycota</taxon>
        <taxon>Pezizomycotina</taxon>
        <taxon>Sordariomycetes</taxon>
        <taxon>Hypocreomycetidae</taxon>
        <taxon>Hypocreales</taxon>
        <taxon>Ophiocordycipitaceae</taxon>
        <taxon>Purpureocillium</taxon>
    </lineage>
</organism>
<evidence type="ECO:0000313" key="1">
    <source>
        <dbReference type="EMBL" id="KAJ6445533.1"/>
    </source>
</evidence>
<comment type="caution">
    <text evidence="1">The sequence shown here is derived from an EMBL/GenBank/DDBJ whole genome shotgun (WGS) entry which is preliminary data.</text>
</comment>
<keyword evidence="2" id="KW-1185">Reference proteome</keyword>